<keyword evidence="2" id="KW-1185">Reference proteome</keyword>
<sequence length="188" mass="20410">MQVHQPLNLTAVLYSAGIFYNSSGQVPCFDIYKQYQKCADPTGCGTGSDANAWDYQACTEINLAFDSNNVTDMFPEIPFTDAAREQYCFSKWGVHPRPLWLQTQFGGGDLTAASNIIFSNGDLDPWAGGGIRKNLSASLIAITVKGGAHHLDLRASNAADPPSVLEARSQEASIIHDWVRLAKEGPES</sequence>
<reference evidence="1" key="1">
    <citation type="submission" date="2021-08" db="EMBL/GenBank/DDBJ databases">
        <title>The first chromosome-level gecko genome reveals the dynamic sex chromosomes of Neotropical dwarf geckos (Sphaerodactylidae: Sphaerodactylus).</title>
        <authorList>
            <person name="Pinto B.J."/>
            <person name="Keating S.E."/>
            <person name="Gamble T."/>
        </authorList>
    </citation>
    <scope>NUCLEOTIDE SEQUENCE</scope>
    <source>
        <strain evidence="1">TG3544</strain>
    </source>
</reference>
<comment type="caution">
    <text evidence="1">The sequence shown here is derived from an EMBL/GenBank/DDBJ whole genome shotgun (WGS) entry which is preliminary data.</text>
</comment>
<accession>A0ACB8EZD4</accession>
<name>A0ACB8EZD4_9SAUR</name>
<protein>
    <submittedName>
        <fullName evidence="1">Dipeptidyl peptidase 2</fullName>
    </submittedName>
</protein>
<evidence type="ECO:0000313" key="1">
    <source>
        <dbReference type="EMBL" id="KAH7998195.1"/>
    </source>
</evidence>
<organism evidence="1 2">
    <name type="scientific">Sphaerodactylus townsendi</name>
    <dbReference type="NCBI Taxonomy" id="933632"/>
    <lineage>
        <taxon>Eukaryota</taxon>
        <taxon>Metazoa</taxon>
        <taxon>Chordata</taxon>
        <taxon>Craniata</taxon>
        <taxon>Vertebrata</taxon>
        <taxon>Euteleostomi</taxon>
        <taxon>Lepidosauria</taxon>
        <taxon>Squamata</taxon>
        <taxon>Bifurcata</taxon>
        <taxon>Gekkota</taxon>
        <taxon>Sphaerodactylidae</taxon>
        <taxon>Sphaerodactylus</taxon>
    </lineage>
</organism>
<proteinExistence type="predicted"/>
<gene>
    <name evidence="1" type="primary">DPP7_2</name>
    <name evidence="1" type="ORF">K3G42_013679</name>
</gene>
<evidence type="ECO:0000313" key="2">
    <source>
        <dbReference type="Proteomes" id="UP000827872"/>
    </source>
</evidence>
<dbReference type="EMBL" id="CM037625">
    <property type="protein sequence ID" value="KAH7998195.1"/>
    <property type="molecule type" value="Genomic_DNA"/>
</dbReference>
<dbReference type="Proteomes" id="UP000827872">
    <property type="component" value="Linkage Group LG12"/>
</dbReference>